<dbReference type="PANTHER" id="PTHR36437">
    <property type="entry name" value="GLYOXALASE/BLEOMYCIN RESISTANCE PROTEIN/DIOXYGENASE"/>
    <property type="match status" value="1"/>
</dbReference>
<dbReference type="EMBL" id="FZOD01000003">
    <property type="protein sequence ID" value="SNS04509.1"/>
    <property type="molecule type" value="Genomic_DNA"/>
</dbReference>
<dbReference type="InterPro" id="IPR029068">
    <property type="entry name" value="Glyas_Bleomycin-R_OHBP_Dase"/>
</dbReference>
<dbReference type="Gene3D" id="3.10.180.10">
    <property type="entry name" value="2,3-Dihydroxybiphenyl 1,2-Dioxygenase, domain 1"/>
    <property type="match status" value="1"/>
</dbReference>
<dbReference type="RefSeq" id="WP_089205778.1">
    <property type="nucleotide sequence ID" value="NZ_FZOD01000003.1"/>
</dbReference>
<evidence type="ECO:0000259" key="1">
    <source>
        <dbReference type="PROSITE" id="PS51819"/>
    </source>
</evidence>
<dbReference type="PANTHER" id="PTHR36437:SF2">
    <property type="entry name" value="GLYOXALASE_BLEOMYCIN RESISTANCE PROTEIN_DIOXYGENASE"/>
    <property type="match status" value="1"/>
</dbReference>
<dbReference type="InterPro" id="IPR037523">
    <property type="entry name" value="VOC_core"/>
</dbReference>
<dbReference type="SUPFAM" id="SSF54593">
    <property type="entry name" value="Glyoxalase/Bleomycin resistance protein/Dihydroxybiphenyl dioxygenase"/>
    <property type="match status" value="1"/>
</dbReference>
<reference evidence="2 3" key="1">
    <citation type="submission" date="2017-06" db="EMBL/GenBank/DDBJ databases">
        <authorList>
            <person name="Kim H.J."/>
            <person name="Triplett B.A."/>
        </authorList>
    </citation>
    <scope>NUCLEOTIDE SEQUENCE [LARGE SCALE GENOMIC DNA]</scope>
    <source>
        <strain evidence="2 3">CGMCC 4.2132</strain>
    </source>
</reference>
<dbReference type="OrthoDB" id="9794917at2"/>
<proteinExistence type="predicted"/>
<gene>
    <name evidence="2" type="ORF">SAMN05216276_100354</name>
</gene>
<dbReference type="Proteomes" id="UP000198282">
    <property type="component" value="Unassembled WGS sequence"/>
</dbReference>
<dbReference type="GO" id="GO:0051213">
    <property type="term" value="F:dioxygenase activity"/>
    <property type="evidence" value="ECO:0007669"/>
    <property type="project" value="UniProtKB-KW"/>
</dbReference>
<dbReference type="PROSITE" id="PS51819">
    <property type="entry name" value="VOC"/>
    <property type="match status" value="1"/>
</dbReference>
<accession>A0A239B9Y0</accession>
<keyword evidence="3" id="KW-1185">Reference proteome</keyword>
<name>A0A239B9Y0_9ACTN</name>
<keyword evidence="2" id="KW-0560">Oxidoreductase</keyword>
<evidence type="ECO:0000313" key="2">
    <source>
        <dbReference type="EMBL" id="SNS04509.1"/>
    </source>
</evidence>
<evidence type="ECO:0000313" key="3">
    <source>
        <dbReference type="Proteomes" id="UP000198282"/>
    </source>
</evidence>
<dbReference type="AlphaFoldDB" id="A0A239B9Y0"/>
<dbReference type="Pfam" id="PF00903">
    <property type="entry name" value="Glyoxalase"/>
    <property type="match status" value="1"/>
</dbReference>
<sequence>MITNISLVTVYCLDQDKTRDFYVENLGFEPRSDVTMGGDFRWVTIGHPSQPDIEVTLATPGPPLDAEAAAFVRRQLEKGEMGGLGLRVDDCRKTYEELNAKGVTFLQEPSDRPYGVEAVMRDNTGNWLVLVEPKEFAPEDFA</sequence>
<protein>
    <submittedName>
        <fullName evidence="2">Catechol 2,3-dioxygenase</fullName>
    </submittedName>
</protein>
<keyword evidence="2" id="KW-0223">Dioxygenase</keyword>
<organism evidence="2 3">
    <name type="scientific">Streptosporangium subroseum</name>
    <dbReference type="NCBI Taxonomy" id="106412"/>
    <lineage>
        <taxon>Bacteria</taxon>
        <taxon>Bacillati</taxon>
        <taxon>Actinomycetota</taxon>
        <taxon>Actinomycetes</taxon>
        <taxon>Streptosporangiales</taxon>
        <taxon>Streptosporangiaceae</taxon>
        <taxon>Streptosporangium</taxon>
    </lineage>
</organism>
<dbReference type="InterPro" id="IPR004360">
    <property type="entry name" value="Glyas_Fos-R_dOase_dom"/>
</dbReference>
<feature type="domain" description="VOC" evidence="1">
    <location>
        <begin position="4"/>
        <end position="133"/>
    </location>
</feature>